<evidence type="ECO:0000256" key="3">
    <source>
        <dbReference type="PROSITE-ProRule" id="PRU00339"/>
    </source>
</evidence>
<dbReference type="PANTHER" id="PTHR22550">
    <property type="entry name" value="SPORE GERMINATION PROTEIN"/>
    <property type="match status" value="1"/>
</dbReference>
<feature type="compositionally biased region" description="Low complexity" evidence="4">
    <location>
        <begin position="602"/>
        <end position="621"/>
    </location>
</feature>
<evidence type="ECO:0000256" key="1">
    <source>
        <dbReference type="ARBA" id="ARBA00022737"/>
    </source>
</evidence>
<gene>
    <name evidence="6" type="ORF">EDC91_1279</name>
</gene>
<reference evidence="6 7" key="1">
    <citation type="submission" date="2019-03" db="EMBL/GenBank/DDBJ databases">
        <title>Freshwater and sediment microbial communities from various areas in North America, analyzing microbe dynamics in response to fracking.</title>
        <authorList>
            <person name="Lamendella R."/>
        </authorList>
    </citation>
    <scope>NUCLEOTIDE SEQUENCE [LARGE SCALE GENOMIC DNA]</scope>
    <source>
        <strain evidence="6 7">74A</strain>
    </source>
</reference>
<protein>
    <submittedName>
        <fullName evidence="6">Ca-activated chloride channel family protein</fullName>
    </submittedName>
</protein>
<dbReference type="InterPro" id="IPR019734">
    <property type="entry name" value="TPR_rpt"/>
</dbReference>
<dbReference type="Gene3D" id="1.25.40.10">
    <property type="entry name" value="Tetratricopeptide repeat domain"/>
    <property type="match status" value="1"/>
</dbReference>
<evidence type="ECO:0000256" key="4">
    <source>
        <dbReference type="SAM" id="MobiDB-lite"/>
    </source>
</evidence>
<name>A0A4R2F409_9GAMM</name>
<dbReference type="RefSeq" id="WP_133039948.1">
    <property type="nucleotide sequence ID" value="NZ_SLWF01000027.1"/>
</dbReference>
<evidence type="ECO:0000259" key="5">
    <source>
        <dbReference type="PROSITE" id="PS50234"/>
    </source>
</evidence>
<evidence type="ECO:0000313" key="7">
    <source>
        <dbReference type="Proteomes" id="UP000294832"/>
    </source>
</evidence>
<feature type="region of interest" description="Disordered" evidence="4">
    <location>
        <begin position="448"/>
        <end position="643"/>
    </location>
</feature>
<feature type="compositionally biased region" description="Low complexity" evidence="4">
    <location>
        <begin position="569"/>
        <end position="582"/>
    </location>
</feature>
<feature type="repeat" description="TPR" evidence="3">
    <location>
        <begin position="402"/>
        <end position="435"/>
    </location>
</feature>
<feature type="domain" description="VWFA" evidence="5">
    <location>
        <begin position="90"/>
        <end position="284"/>
    </location>
</feature>
<sequence length="684" mass="75396">MSLHFIRPEWFIALLPLLLVLWLKLKHQGEHSQWDKYIAPHLASVLISKGDQQQRQWLPLVASCWLLAVLALSGPALFKKPLPVFASTQGRVIVMDMSLSMYATDLTPNRLTQARFRVTDLLKGLKEGETGLIAYAGDAFVISPLTRDSNTLLNLLPTLSPDIMPVMGSNLPAALTKAKELLSQGGHIKGDIILVTDGVETTQLNTAKAVLQDTHYRLGVLALGSTQGAPVRLSDGQLMRDSSNQVVVPGTNYGQLNELAQSCHGSLIPFANDGSDLVKLRQWLSTDEDAQAIHLAGDSWIDLGPYLTLLLLLPMLAMFRYGLPVWLLVLPLCGSLLTPKAQANTWDNLWHTRDQQGMQAFKQQDFKAAADKFANPAWQGSALYRAGDYQGALKAFEQDKSANGYFNQGNALMQMGEYDEAIKRYNEALKKEPDMKDAQTNLKIAKEQEKQKKNKQKQNNNDQSGNQKQQDTDKQNKNNDQADQRDKKEGDNSEQNKPEQQQSPQDQQQNSDKDNQGSKQPQQGDKSANKQEQQQASQGEESAAKDKASSKSSATDNKQQEQTAEDKSSAANQEQAAASDSAPQNSQPAPQMQADASQDNQTDAAKQQANASAAKTADKPAPQNPQNGAVAASSLDNQDKLPADMQRALKAVVDDPAALLRNKMQLEYQKRRQNGDIPKEQQQW</sequence>
<organism evidence="6 7">
    <name type="scientific">Shewanella fodinae</name>
    <dbReference type="NCBI Taxonomy" id="552357"/>
    <lineage>
        <taxon>Bacteria</taxon>
        <taxon>Pseudomonadati</taxon>
        <taxon>Pseudomonadota</taxon>
        <taxon>Gammaproteobacteria</taxon>
        <taxon>Alteromonadales</taxon>
        <taxon>Shewanellaceae</taxon>
        <taxon>Shewanella</taxon>
    </lineage>
</organism>
<dbReference type="SMART" id="SM00327">
    <property type="entry name" value="VWA"/>
    <property type="match status" value="1"/>
</dbReference>
<dbReference type="InterPro" id="IPR036465">
    <property type="entry name" value="vWFA_dom_sf"/>
</dbReference>
<dbReference type="InterPro" id="IPR050768">
    <property type="entry name" value="UPF0353/GerABKA_families"/>
</dbReference>
<keyword evidence="1" id="KW-0677">Repeat</keyword>
<dbReference type="SUPFAM" id="SSF53300">
    <property type="entry name" value="vWA-like"/>
    <property type="match status" value="1"/>
</dbReference>
<feature type="compositionally biased region" description="Polar residues" evidence="4">
    <location>
        <begin position="583"/>
        <end position="601"/>
    </location>
</feature>
<dbReference type="InterPro" id="IPR002035">
    <property type="entry name" value="VWF_A"/>
</dbReference>
<dbReference type="SUPFAM" id="SSF48452">
    <property type="entry name" value="TPR-like"/>
    <property type="match status" value="1"/>
</dbReference>
<dbReference type="InterPro" id="IPR013105">
    <property type="entry name" value="TPR_2"/>
</dbReference>
<dbReference type="AlphaFoldDB" id="A0A4R2F409"/>
<dbReference type="InterPro" id="IPR011990">
    <property type="entry name" value="TPR-like_helical_dom_sf"/>
</dbReference>
<dbReference type="PROSITE" id="PS50293">
    <property type="entry name" value="TPR_REGION"/>
    <property type="match status" value="1"/>
</dbReference>
<dbReference type="EMBL" id="SLWF01000027">
    <property type="protein sequence ID" value="TCN81040.1"/>
    <property type="molecule type" value="Genomic_DNA"/>
</dbReference>
<keyword evidence="2 3" id="KW-0802">TPR repeat</keyword>
<proteinExistence type="predicted"/>
<dbReference type="Gene3D" id="3.40.50.410">
    <property type="entry name" value="von Willebrand factor, type A domain"/>
    <property type="match status" value="1"/>
</dbReference>
<comment type="caution">
    <text evidence="6">The sequence shown here is derived from an EMBL/GenBank/DDBJ whole genome shotgun (WGS) entry which is preliminary data.</text>
</comment>
<feature type="compositionally biased region" description="Low complexity" evidence="4">
    <location>
        <begin position="457"/>
        <end position="469"/>
    </location>
</feature>
<dbReference type="PROSITE" id="PS50005">
    <property type="entry name" value="TPR"/>
    <property type="match status" value="1"/>
</dbReference>
<feature type="compositionally biased region" description="Basic and acidic residues" evidence="4">
    <location>
        <begin position="470"/>
        <end position="497"/>
    </location>
</feature>
<dbReference type="PROSITE" id="PS50234">
    <property type="entry name" value="VWFA"/>
    <property type="match status" value="1"/>
</dbReference>
<evidence type="ECO:0000256" key="2">
    <source>
        <dbReference type="ARBA" id="ARBA00022803"/>
    </source>
</evidence>
<dbReference type="Pfam" id="PF07719">
    <property type="entry name" value="TPR_2"/>
    <property type="match status" value="1"/>
</dbReference>
<keyword evidence="7" id="KW-1185">Reference proteome</keyword>
<dbReference type="OrthoDB" id="9807628at2"/>
<evidence type="ECO:0000313" key="6">
    <source>
        <dbReference type="EMBL" id="TCN81040.1"/>
    </source>
</evidence>
<dbReference type="Pfam" id="PF13519">
    <property type="entry name" value="VWA_2"/>
    <property type="match status" value="1"/>
</dbReference>
<dbReference type="PANTHER" id="PTHR22550:SF14">
    <property type="entry name" value="VWFA DOMAIN-CONTAINING PROTEIN"/>
    <property type="match status" value="1"/>
</dbReference>
<dbReference type="SMART" id="SM00028">
    <property type="entry name" value="TPR"/>
    <property type="match status" value="1"/>
</dbReference>
<dbReference type="Proteomes" id="UP000294832">
    <property type="component" value="Unassembled WGS sequence"/>
</dbReference>
<feature type="compositionally biased region" description="Low complexity" evidence="4">
    <location>
        <begin position="530"/>
        <end position="541"/>
    </location>
</feature>
<accession>A0A4R2F409</accession>
<feature type="compositionally biased region" description="Low complexity" evidence="4">
    <location>
        <begin position="498"/>
        <end position="510"/>
    </location>
</feature>